<feature type="transmembrane region" description="Helical" evidence="12">
    <location>
        <begin position="167"/>
        <end position="187"/>
    </location>
</feature>
<feature type="transmembrane region" description="Helical" evidence="12">
    <location>
        <begin position="91"/>
        <end position="113"/>
    </location>
</feature>
<evidence type="ECO:0000256" key="12">
    <source>
        <dbReference type="SAM" id="Phobius"/>
    </source>
</evidence>
<evidence type="ECO:0000313" key="15">
    <source>
        <dbReference type="Proteomes" id="UP000606172"/>
    </source>
</evidence>
<dbReference type="SUPFAM" id="SSF53056">
    <property type="entry name" value="beta-carbonic anhydrase, cab"/>
    <property type="match status" value="1"/>
</dbReference>
<evidence type="ECO:0000256" key="1">
    <source>
        <dbReference type="ARBA" id="ARBA00004141"/>
    </source>
</evidence>
<dbReference type="GO" id="GO:0055085">
    <property type="term" value="P:transmembrane transport"/>
    <property type="evidence" value="ECO:0007669"/>
    <property type="project" value="InterPro"/>
</dbReference>
<dbReference type="PROSITE" id="PS00704">
    <property type="entry name" value="PROK_CO2_ANHYDRASE_1"/>
    <property type="match status" value="1"/>
</dbReference>
<evidence type="ECO:0000256" key="5">
    <source>
        <dbReference type="ARBA" id="ARBA00022833"/>
    </source>
</evidence>
<feature type="binding site" evidence="11">
    <location>
        <position position="688"/>
    </location>
    <ligand>
        <name>Zn(2+)</name>
        <dbReference type="ChEBI" id="CHEBI:29105"/>
    </ligand>
</feature>
<reference evidence="14" key="1">
    <citation type="submission" date="2021-01" db="EMBL/GenBank/DDBJ databases">
        <title>Whole genome shotgun sequence of Sinosporangium siamense NBRC 109515.</title>
        <authorList>
            <person name="Komaki H."/>
            <person name="Tamura T."/>
        </authorList>
    </citation>
    <scope>NUCLEOTIDE SEQUENCE</scope>
    <source>
        <strain evidence="14">NBRC 109515</strain>
    </source>
</reference>
<keyword evidence="5 11" id="KW-0862">Zinc</keyword>
<proteinExistence type="inferred from homology"/>
<dbReference type="GO" id="GO:0015976">
    <property type="term" value="P:carbon utilization"/>
    <property type="evidence" value="ECO:0007669"/>
    <property type="project" value="InterPro"/>
</dbReference>
<dbReference type="EMBL" id="BOOW01000063">
    <property type="protein sequence ID" value="GII97571.1"/>
    <property type="molecule type" value="Genomic_DNA"/>
</dbReference>
<feature type="transmembrane region" description="Helical" evidence="12">
    <location>
        <begin position="344"/>
        <end position="362"/>
    </location>
</feature>
<comment type="subcellular location">
    <subcellularLocation>
        <location evidence="1">Membrane</location>
        <topology evidence="1">Multi-pass membrane protein</topology>
    </subcellularLocation>
</comment>
<comment type="cofactor">
    <cofactor evidence="11">
        <name>Zn(2+)</name>
        <dbReference type="ChEBI" id="CHEBI:29105"/>
    </cofactor>
    <text evidence="11">Binds 1 zinc ion per subunit.</text>
</comment>
<comment type="similarity">
    <text evidence="2">Belongs to the beta-class carbonic anhydrase family.</text>
</comment>
<protein>
    <recommendedName>
        <fullName evidence="3">carbonic anhydrase</fullName>
        <ecNumber evidence="3">4.2.1.1</ecNumber>
    </recommendedName>
</protein>
<evidence type="ECO:0000256" key="11">
    <source>
        <dbReference type="PIRSR" id="PIRSR601765-1"/>
    </source>
</evidence>
<feature type="binding site" evidence="11">
    <location>
        <position position="624"/>
    </location>
    <ligand>
        <name>Zn(2+)</name>
        <dbReference type="ChEBI" id="CHEBI:29105"/>
    </ligand>
</feature>
<feature type="transmembrane region" description="Helical" evidence="12">
    <location>
        <begin position="51"/>
        <end position="71"/>
    </location>
</feature>
<evidence type="ECO:0000259" key="13">
    <source>
        <dbReference type="Pfam" id="PF00916"/>
    </source>
</evidence>
<dbReference type="GO" id="GO:0008270">
    <property type="term" value="F:zinc ion binding"/>
    <property type="evidence" value="ECO:0007669"/>
    <property type="project" value="InterPro"/>
</dbReference>
<evidence type="ECO:0000313" key="14">
    <source>
        <dbReference type="EMBL" id="GII97571.1"/>
    </source>
</evidence>
<keyword evidence="4 12" id="KW-0812">Transmembrane</keyword>
<comment type="caution">
    <text evidence="14">The sequence shown here is derived from an EMBL/GenBank/DDBJ whole genome shotgun (WGS) entry which is preliminary data.</text>
</comment>
<comment type="function">
    <text evidence="9">Catalyzes the reversible hydration of carbon dioxide to form bicarbonate.</text>
</comment>
<name>A0A919RS68_9ACTN</name>
<evidence type="ECO:0000256" key="8">
    <source>
        <dbReference type="ARBA" id="ARBA00023239"/>
    </source>
</evidence>
<feature type="transmembrane region" description="Helical" evidence="12">
    <location>
        <begin position="374"/>
        <end position="402"/>
    </location>
</feature>
<evidence type="ECO:0000256" key="3">
    <source>
        <dbReference type="ARBA" id="ARBA00012925"/>
    </source>
</evidence>
<organism evidence="14 15">
    <name type="scientific">Sinosporangium siamense</name>
    <dbReference type="NCBI Taxonomy" id="1367973"/>
    <lineage>
        <taxon>Bacteria</taxon>
        <taxon>Bacillati</taxon>
        <taxon>Actinomycetota</taxon>
        <taxon>Actinomycetes</taxon>
        <taxon>Streptosporangiales</taxon>
        <taxon>Streptosporangiaceae</taxon>
        <taxon>Sinosporangium</taxon>
    </lineage>
</organism>
<keyword evidence="15" id="KW-1185">Reference proteome</keyword>
<keyword evidence="11" id="KW-0479">Metal-binding</keyword>
<evidence type="ECO:0000256" key="7">
    <source>
        <dbReference type="ARBA" id="ARBA00023136"/>
    </source>
</evidence>
<dbReference type="GO" id="GO:0016020">
    <property type="term" value="C:membrane"/>
    <property type="evidence" value="ECO:0007669"/>
    <property type="project" value="UniProtKB-SubCell"/>
</dbReference>
<dbReference type="InterPro" id="IPR015892">
    <property type="entry name" value="Carbonic_anhydrase_CS"/>
</dbReference>
<feature type="transmembrane region" description="Helical" evidence="12">
    <location>
        <begin position="125"/>
        <end position="147"/>
    </location>
</feature>
<feature type="transmembrane region" description="Helical" evidence="12">
    <location>
        <begin position="24"/>
        <end position="44"/>
    </location>
</feature>
<comment type="catalytic activity">
    <reaction evidence="10">
        <text>hydrogencarbonate + H(+) = CO2 + H2O</text>
        <dbReference type="Rhea" id="RHEA:10748"/>
        <dbReference type="ChEBI" id="CHEBI:15377"/>
        <dbReference type="ChEBI" id="CHEBI:15378"/>
        <dbReference type="ChEBI" id="CHEBI:16526"/>
        <dbReference type="ChEBI" id="CHEBI:17544"/>
        <dbReference type="EC" id="4.2.1.1"/>
    </reaction>
</comment>
<dbReference type="Pfam" id="PF00484">
    <property type="entry name" value="Pro_CA"/>
    <property type="match status" value="1"/>
</dbReference>
<feature type="transmembrane region" description="Helical" evidence="12">
    <location>
        <begin position="240"/>
        <end position="265"/>
    </location>
</feature>
<dbReference type="InterPro" id="IPR001765">
    <property type="entry name" value="Carbonic_anhydrase"/>
</dbReference>
<dbReference type="GO" id="GO:0004089">
    <property type="term" value="F:carbonate dehydratase activity"/>
    <property type="evidence" value="ECO:0007669"/>
    <property type="project" value="UniProtKB-EC"/>
</dbReference>
<dbReference type="SMART" id="SM00947">
    <property type="entry name" value="Pro_CA"/>
    <property type="match status" value="1"/>
</dbReference>
<dbReference type="Proteomes" id="UP000606172">
    <property type="component" value="Unassembled WGS sequence"/>
</dbReference>
<dbReference type="InterPro" id="IPR001902">
    <property type="entry name" value="SLC26A/SulP_fam"/>
</dbReference>
<dbReference type="Gene3D" id="3.40.1050.10">
    <property type="entry name" value="Carbonic anhydrase"/>
    <property type="match status" value="1"/>
</dbReference>
<sequence>MSTDTLSDGASTPSRLRSVLRHDLPASLVVFLVAIPLSLGIAVASGAPLAAGLIAAVVGGVVAGALGGSAVQVSGPAAGLALVVADLVHTYGWRATCMITLLAGVAQLLLGLSKVARAALAVSPAVVHGTLTGVGVTIALAQLHVVLGGSPQHSALANLIELPAQLLANHSHAVAAGLLTITVLVVWTRLPRRLRSVPAPLVALATTAAAAAALSWDVTHVDLTVSPSTWVSPFWPKGDWHGIVAAVLLVALLSGIESLLCSVGVDKLHSGPKSDLDRVLTGQGVANIVTGALGGLPVAGVVVRSTANVTAGAKSKWSTVMHGCWVLAFTFGFAWTIRYIPMEALAALLVFIGVQMVNLGHVRNLRGHGEVPVYLVTAAGVVFVGLAEGAMLGVGLAALLALRRLTWVTVDVGAEPSGRWHVLIGGSLTFLGVPRLTAELNSVPPGVPVDLDLNIDFMDNAAFEALHTWRLAHEGTGGTVDIDELHDEWYSLAAKGARVFPAKTPPSIPDRWWLPWAYRRRRLVTQGRVAALTHHARGRRRRAGAGDTAPAPCGDSVSWGEPASCGDPVSCGDSASCGESASWGAIPELVAGAREFHRHTAPLVRPILTRMARKQEPSHLFITCADSRVVPSLITASGPGDLFTVRNIGNLVPRHEAAPPDDSVVAAVEYATRVLGVRTITVCGHSGCGAMAALLSGSVDADDLPGLRRWLEHGNHSLARYIATAGEGDEEGGPLDRLCRVNVIQQLANLRTHPGVEELVRAERLELVGIYFDIAQARVHILGQPDPTPPADLRVS</sequence>
<dbReference type="RefSeq" id="WP_239130422.1">
    <property type="nucleotide sequence ID" value="NZ_BOOW01000063.1"/>
</dbReference>
<feature type="binding site" evidence="11">
    <location>
        <position position="626"/>
    </location>
    <ligand>
        <name>Zn(2+)</name>
        <dbReference type="ChEBI" id="CHEBI:29105"/>
    </ligand>
</feature>
<gene>
    <name evidence="14" type="ORF">Ssi02_78020</name>
</gene>
<accession>A0A919RS68</accession>
<keyword evidence="7 12" id="KW-0472">Membrane</keyword>
<keyword evidence="8" id="KW-0456">Lyase</keyword>
<evidence type="ECO:0000256" key="10">
    <source>
        <dbReference type="ARBA" id="ARBA00048348"/>
    </source>
</evidence>
<dbReference type="EC" id="4.2.1.1" evidence="3"/>
<dbReference type="AlphaFoldDB" id="A0A919RS68"/>
<dbReference type="Pfam" id="PF00916">
    <property type="entry name" value="Sulfate_transp"/>
    <property type="match status" value="1"/>
</dbReference>
<feature type="transmembrane region" description="Helical" evidence="12">
    <location>
        <begin position="285"/>
        <end position="307"/>
    </location>
</feature>
<dbReference type="InterPro" id="IPR011547">
    <property type="entry name" value="SLC26A/SulP_dom"/>
</dbReference>
<keyword evidence="6 12" id="KW-1133">Transmembrane helix</keyword>
<feature type="domain" description="SLC26A/SulP transporter" evidence="13">
    <location>
        <begin position="20"/>
        <end position="367"/>
    </location>
</feature>
<dbReference type="InterPro" id="IPR036874">
    <property type="entry name" value="Carbonic_anhydrase_sf"/>
</dbReference>
<evidence type="ECO:0000256" key="4">
    <source>
        <dbReference type="ARBA" id="ARBA00022692"/>
    </source>
</evidence>
<feature type="transmembrane region" description="Helical" evidence="12">
    <location>
        <begin position="199"/>
        <end position="216"/>
    </location>
</feature>
<dbReference type="PANTHER" id="PTHR11814">
    <property type="entry name" value="SULFATE TRANSPORTER"/>
    <property type="match status" value="1"/>
</dbReference>
<evidence type="ECO:0000256" key="2">
    <source>
        <dbReference type="ARBA" id="ARBA00006217"/>
    </source>
</evidence>
<evidence type="ECO:0000256" key="9">
    <source>
        <dbReference type="ARBA" id="ARBA00024993"/>
    </source>
</evidence>
<evidence type="ECO:0000256" key="6">
    <source>
        <dbReference type="ARBA" id="ARBA00022989"/>
    </source>
</evidence>
<feature type="binding site" evidence="11">
    <location>
        <position position="685"/>
    </location>
    <ligand>
        <name>Zn(2+)</name>
        <dbReference type="ChEBI" id="CHEBI:29105"/>
    </ligand>
</feature>